<gene>
    <name evidence="2" type="ORF">ACFOWA_03415</name>
</gene>
<dbReference type="Proteomes" id="UP001595789">
    <property type="component" value="Unassembled WGS sequence"/>
</dbReference>
<dbReference type="RefSeq" id="WP_378981790.1">
    <property type="nucleotide sequence ID" value="NZ_JBHSBW010000007.1"/>
</dbReference>
<sequence>MLKLFAILSLLTILNQKSYSQTKIYANTVSAVTGNGQSTLTGCGGFLNANPCFTPTVENPANALTADPNTFATVKSSGGIILGVAAYSGELELKFQSTIPAGTTSYIRIDADPTLLNQLLGGNLGGLLAGVAGGVVLGNHSIEVGARNATGTTVLSGSSTGAFTSQNLRLVKDANGFFYVALRPTQDYDRVYVRDITNALLLGTLNNTKVYNAFYTSGIDPCAQVFATGFEDSGLTVDALGIGKAGVTNSQFAIDANTTNYSELSLGALGVAGSISQNFYFNTAASAGDDFNLRFSTSPALLTAGLLNNLTVTAYNGSSQVYSASASNLLNLDLLALLNNGQPVTVPFSPGVAFDRVQVTLSSLLNANLTQTIQIYGLTKSAGRPTFTLPATNNVAACYNASAALTATTPNTNDLRWYDAIEGGTALATTAFNGTFQTPALTANKIYYVAARRLGCTDESVRVPITVTVNPAIAFNTTTLVNASNGFVYAKQIDAATGGTPGFTYTLASGSLPAGLSLSSTGLILGTPTATGDATFSIVATDTKGCTATASYTLSVTAALTFAPGALPNGVTGTQYPAQVIPAATGGTGPYVYSAINLPPGLAFNATTREITGTPTQTGNYSIPVTVTDATGNSLTAIYTVKITNPLVLPAATLASGVTGQVYTPQTIPSATGRTGPYIYAATNLPPGLAFNTTTKEITGTPSSSGTFTFPVTVTDADGTIASTNYTISVTDPLLLPSATLAGGVAGTAYTTQVLPAATGGVGPYTYVATGLPPGLAYNASTRAITGTPTQAGNYTISVTATDSEGRTASNTYPLSVTGVLSLPTASLPNGVVGSVYPTQTLPAVAGGTPPYNYIASNLPPGLSFNTATREISGTPTLGGTFVVSVTGTDANNNTVNSDYTIIVNVNQPVIANAAVCAGSTATLTVSNLQSGVTYNWYGSTGSTALATNNTGVFVTPIVNAPVTYYAEAVSGTAVSARTAANVTINPAANPAVITTNNQVVNAGQSTTLIATADAGNTINWYAAATGGSALATGSNFTTPTLTSTTTYYVETINANGCLSNSRVPVTVTVITGGGSTACNVANSQNS</sequence>
<dbReference type="Pfam" id="PF05345">
    <property type="entry name" value="He_PIG"/>
    <property type="match status" value="5"/>
</dbReference>
<feature type="domain" description="Dystroglycan-type cadherin-like" evidence="1">
    <location>
        <begin position="653"/>
        <end position="737"/>
    </location>
</feature>
<dbReference type="InterPro" id="IPR044023">
    <property type="entry name" value="Ig_7"/>
</dbReference>
<dbReference type="InterPro" id="IPR013783">
    <property type="entry name" value="Ig-like_fold"/>
</dbReference>
<dbReference type="SUPFAM" id="SSF49313">
    <property type="entry name" value="Cadherin-like"/>
    <property type="match status" value="5"/>
</dbReference>
<evidence type="ECO:0000313" key="3">
    <source>
        <dbReference type="Proteomes" id="UP001595789"/>
    </source>
</evidence>
<accession>A0ABV8P4L0</accession>
<organism evidence="2 3">
    <name type="scientific">Pedobacter lithocola</name>
    <dbReference type="NCBI Taxonomy" id="1908239"/>
    <lineage>
        <taxon>Bacteria</taxon>
        <taxon>Pseudomonadati</taxon>
        <taxon>Bacteroidota</taxon>
        <taxon>Sphingobacteriia</taxon>
        <taxon>Sphingobacteriales</taxon>
        <taxon>Sphingobacteriaceae</taxon>
        <taxon>Pedobacter</taxon>
    </lineage>
</organism>
<keyword evidence="3" id="KW-1185">Reference proteome</keyword>
<comment type="caution">
    <text evidence="2">The sequence shown here is derived from an EMBL/GenBank/DDBJ whole genome shotgun (WGS) entry which is preliminary data.</text>
</comment>
<proteinExistence type="predicted"/>
<dbReference type="EMBL" id="JBHSBW010000007">
    <property type="protein sequence ID" value="MFC4210214.1"/>
    <property type="molecule type" value="Genomic_DNA"/>
</dbReference>
<protein>
    <submittedName>
        <fullName evidence="2">Ig domain-containing protein</fullName>
    </submittedName>
</protein>
<reference evidence="3" key="1">
    <citation type="journal article" date="2019" name="Int. J. Syst. Evol. Microbiol.">
        <title>The Global Catalogue of Microorganisms (GCM) 10K type strain sequencing project: providing services to taxonomists for standard genome sequencing and annotation.</title>
        <authorList>
            <consortium name="The Broad Institute Genomics Platform"/>
            <consortium name="The Broad Institute Genome Sequencing Center for Infectious Disease"/>
            <person name="Wu L."/>
            <person name="Ma J."/>
        </authorList>
    </citation>
    <scope>NUCLEOTIDE SEQUENCE [LARGE SCALE GENOMIC DNA]</scope>
    <source>
        <strain evidence="3">CCM 8691</strain>
    </source>
</reference>
<dbReference type="InterPro" id="IPR015919">
    <property type="entry name" value="Cadherin-like_sf"/>
</dbReference>
<evidence type="ECO:0000313" key="2">
    <source>
        <dbReference type="EMBL" id="MFC4210214.1"/>
    </source>
</evidence>
<dbReference type="Pfam" id="PF19081">
    <property type="entry name" value="Ig_7"/>
    <property type="match status" value="3"/>
</dbReference>
<name>A0ABV8P4L0_9SPHI</name>
<dbReference type="SMART" id="SM00736">
    <property type="entry name" value="CADG"/>
    <property type="match status" value="2"/>
</dbReference>
<feature type="domain" description="Dystroglycan-type cadherin-like" evidence="1">
    <location>
        <begin position="740"/>
        <end position="824"/>
    </location>
</feature>
<dbReference type="InterPro" id="IPR006644">
    <property type="entry name" value="Cadg"/>
</dbReference>
<dbReference type="Gene3D" id="2.60.40.10">
    <property type="entry name" value="Immunoglobulins"/>
    <property type="match status" value="5"/>
</dbReference>
<evidence type="ECO:0000259" key="1">
    <source>
        <dbReference type="SMART" id="SM00736"/>
    </source>
</evidence>